<gene>
    <name evidence="2" type="ORF">Poly41_67900</name>
</gene>
<dbReference type="PROSITE" id="PS51257">
    <property type="entry name" value="PROKAR_LIPOPROTEIN"/>
    <property type="match status" value="1"/>
</dbReference>
<keyword evidence="3" id="KW-1185">Reference proteome</keyword>
<comment type="caution">
    <text evidence="2">The sequence shown here is derived from an EMBL/GenBank/DDBJ whole genome shotgun (WGS) entry which is preliminary data.</text>
</comment>
<dbReference type="OrthoDB" id="9828261at2"/>
<feature type="signal peptide" evidence="1">
    <location>
        <begin position="1"/>
        <end position="26"/>
    </location>
</feature>
<dbReference type="Proteomes" id="UP000319143">
    <property type="component" value="Unassembled WGS sequence"/>
</dbReference>
<feature type="chain" id="PRO_5022836885" description="PEP-CTERM protein-sorting domain-containing protein" evidence="1">
    <location>
        <begin position="27"/>
        <end position="240"/>
    </location>
</feature>
<dbReference type="RefSeq" id="WP_146531448.1">
    <property type="nucleotide sequence ID" value="NZ_SJPV01000025.1"/>
</dbReference>
<sequence length="240" mass="25745" precursor="true">MKPRRSRWSFLIAIAVLACMAPTASAGLMNGDFSDATGSPFAAWTTDPFFNAAPTDGGGFARFQVTDFLIDPSDLSSPLDEVQLQQTFVVPNDATTLSFEFLFSSAAGGSSDPFAAFDAFQATLYDSLFDPINPIDPFLPGFYSFDSSGFEDKAAGVTVENLPGGMRRVSLDISSLGLQEVTIDFQLLGDDDELISTVDLDNVIVSQESGVVPEPISIAIWAVTGVAALPFCRRRRRPGM</sequence>
<protein>
    <recommendedName>
        <fullName evidence="4">PEP-CTERM protein-sorting domain-containing protein</fullName>
    </recommendedName>
</protein>
<name>A0A5C6D2B4_9BACT</name>
<evidence type="ECO:0000256" key="1">
    <source>
        <dbReference type="SAM" id="SignalP"/>
    </source>
</evidence>
<evidence type="ECO:0008006" key="4">
    <source>
        <dbReference type="Google" id="ProtNLM"/>
    </source>
</evidence>
<evidence type="ECO:0000313" key="3">
    <source>
        <dbReference type="Proteomes" id="UP000319143"/>
    </source>
</evidence>
<reference evidence="2 3" key="1">
    <citation type="submission" date="2019-02" db="EMBL/GenBank/DDBJ databases">
        <title>Deep-cultivation of Planctomycetes and their phenomic and genomic characterization uncovers novel biology.</title>
        <authorList>
            <person name="Wiegand S."/>
            <person name="Jogler M."/>
            <person name="Boedeker C."/>
            <person name="Pinto D."/>
            <person name="Vollmers J."/>
            <person name="Rivas-Marin E."/>
            <person name="Kohn T."/>
            <person name="Peeters S.H."/>
            <person name="Heuer A."/>
            <person name="Rast P."/>
            <person name="Oberbeckmann S."/>
            <person name="Bunk B."/>
            <person name="Jeske O."/>
            <person name="Meyerdierks A."/>
            <person name="Storesund J.E."/>
            <person name="Kallscheuer N."/>
            <person name="Luecker S."/>
            <person name="Lage O.M."/>
            <person name="Pohl T."/>
            <person name="Merkel B.J."/>
            <person name="Hornburger P."/>
            <person name="Mueller R.-W."/>
            <person name="Bruemmer F."/>
            <person name="Labrenz M."/>
            <person name="Spormann A.M."/>
            <person name="Op Den Camp H."/>
            <person name="Overmann J."/>
            <person name="Amann R."/>
            <person name="Jetten M.S.M."/>
            <person name="Mascher T."/>
            <person name="Medema M.H."/>
            <person name="Devos D.P."/>
            <person name="Kaster A.-K."/>
            <person name="Ovreas L."/>
            <person name="Rohde M."/>
            <person name="Galperin M.Y."/>
            <person name="Jogler C."/>
        </authorList>
    </citation>
    <scope>NUCLEOTIDE SEQUENCE [LARGE SCALE GENOMIC DNA]</scope>
    <source>
        <strain evidence="2 3">Poly41</strain>
    </source>
</reference>
<proteinExistence type="predicted"/>
<keyword evidence="1" id="KW-0732">Signal</keyword>
<evidence type="ECO:0000313" key="2">
    <source>
        <dbReference type="EMBL" id="TWU28999.1"/>
    </source>
</evidence>
<organism evidence="2 3">
    <name type="scientific">Novipirellula artificiosorum</name>
    <dbReference type="NCBI Taxonomy" id="2528016"/>
    <lineage>
        <taxon>Bacteria</taxon>
        <taxon>Pseudomonadati</taxon>
        <taxon>Planctomycetota</taxon>
        <taxon>Planctomycetia</taxon>
        <taxon>Pirellulales</taxon>
        <taxon>Pirellulaceae</taxon>
        <taxon>Novipirellula</taxon>
    </lineage>
</organism>
<dbReference type="EMBL" id="SJPV01000025">
    <property type="protein sequence ID" value="TWU28999.1"/>
    <property type="molecule type" value="Genomic_DNA"/>
</dbReference>
<accession>A0A5C6D2B4</accession>
<dbReference type="AlphaFoldDB" id="A0A5C6D2B4"/>